<evidence type="ECO:0000256" key="18">
    <source>
        <dbReference type="SAM" id="MobiDB-lite"/>
    </source>
</evidence>
<evidence type="ECO:0000256" key="17">
    <source>
        <dbReference type="ARBA" id="ARBA00023172"/>
    </source>
</evidence>
<dbReference type="PANTHER" id="PTHR37984:SF5">
    <property type="entry name" value="PROTEIN NYNRIN-LIKE"/>
    <property type="match status" value="1"/>
</dbReference>
<evidence type="ECO:0000256" key="12">
    <source>
        <dbReference type="ARBA" id="ARBA00022884"/>
    </source>
</evidence>
<dbReference type="InterPro" id="IPR056924">
    <property type="entry name" value="SH3_Tf2-1"/>
</dbReference>
<dbReference type="CDD" id="cd00303">
    <property type="entry name" value="retropepsin_like"/>
    <property type="match status" value="1"/>
</dbReference>
<evidence type="ECO:0000259" key="19">
    <source>
        <dbReference type="PROSITE" id="PS50013"/>
    </source>
</evidence>
<dbReference type="EC" id="2.7.7.49" evidence="2"/>
<dbReference type="GO" id="GO:0004519">
    <property type="term" value="F:endonuclease activity"/>
    <property type="evidence" value="ECO:0007669"/>
    <property type="project" value="UniProtKB-KW"/>
</dbReference>
<keyword evidence="14 23" id="KW-0695">RNA-directed DNA polymerase</keyword>
<evidence type="ECO:0000313" key="23">
    <source>
        <dbReference type="EMBL" id="CAE7208616.1"/>
    </source>
</evidence>
<organism evidence="23 24">
    <name type="scientific">Pyrenophora teres f. teres</name>
    <dbReference type="NCBI Taxonomy" id="97479"/>
    <lineage>
        <taxon>Eukaryota</taxon>
        <taxon>Fungi</taxon>
        <taxon>Dikarya</taxon>
        <taxon>Ascomycota</taxon>
        <taxon>Pezizomycotina</taxon>
        <taxon>Dothideomycetes</taxon>
        <taxon>Pleosporomycetidae</taxon>
        <taxon>Pleosporales</taxon>
        <taxon>Pleosporineae</taxon>
        <taxon>Pleosporaceae</taxon>
        <taxon>Pyrenophora</taxon>
    </lineage>
</organism>
<dbReference type="InterPro" id="IPR021109">
    <property type="entry name" value="Peptidase_aspartic_dom_sf"/>
</dbReference>
<dbReference type="SMART" id="SM00298">
    <property type="entry name" value="CHROMO"/>
    <property type="match status" value="1"/>
</dbReference>
<evidence type="ECO:0000256" key="6">
    <source>
        <dbReference type="ARBA" id="ARBA00022722"/>
    </source>
</evidence>
<proteinExistence type="predicted"/>
<dbReference type="PROSITE" id="PS50013">
    <property type="entry name" value="CHROMO_2"/>
    <property type="match status" value="1"/>
</dbReference>
<keyword evidence="7" id="KW-0479">Metal-binding</keyword>
<dbReference type="GO" id="GO:0005634">
    <property type="term" value="C:nucleus"/>
    <property type="evidence" value="ECO:0007669"/>
    <property type="project" value="UniProtKB-ARBA"/>
</dbReference>
<feature type="domain" description="Reverse transcriptase" evidence="20">
    <location>
        <begin position="326"/>
        <end position="505"/>
    </location>
</feature>
<keyword evidence="3" id="KW-0645">Protease</keyword>
<feature type="region of interest" description="Disordered" evidence="18">
    <location>
        <begin position="713"/>
        <end position="737"/>
    </location>
</feature>
<keyword evidence="10" id="KW-0378">Hydrolase</keyword>
<evidence type="ECO:0000256" key="10">
    <source>
        <dbReference type="ARBA" id="ARBA00022801"/>
    </source>
</evidence>
<evidence type="ECO:0000259" key="21">
    <source>
        <dbReference type="PROSITE" id="PS50994"/>
    </source>
</evidence>
<keyword evidence="4" id="KW-0808">Transferase</keyword>
<keyword evidence="16" id="KW-0238">DNA-binding</keyword>
<dbReference type="GO" id="GO:0003887">
    <property type="term" value="F:DNA-directed DNA polymerase activity"/>
    <property type="evidence" value="ECO:0007669"/>
    <property type="project" value="UniProtKB-KW"/>
</dbReference>
<dbReference type="CDD" id="cd09274">
    <property type="entry name" value="RNase_HI_RT_Ty3"/>
    <property type="match status" value="1"/>
</dbReference>
<dbReference type="Gene3D" id="3.10.20.370">
    <property type="match status" value="1"/>
</dbReference>
<evidence type="ECO:0000256" key="4">
    <source>
        <dbReference type="ARBA" id="ARBA00022679"/>
    </source>
</evidence>
<keyword evidence="5" id="KW-0548">Nucleotidyltransferase</keyword>
<evidence type="ECO:0000259" key="20">
    <source>
        <dbReference type="PROSITE" id="PS50878"/>
    </source>
</evidence>
<dbReference type="GO" id="GO:0004190">
    <property type="term" value="F:aspartic-type endopeptidase activity"/>
    <property type="evidence" value="ECO:0007669"/>
    <property type="project" value="UniProtKB-KW"/>
</dbReference>
<keyword evidence="17" id="KW-0233">DNA recombination</keyword>
<dbReference type="InterPro" id="IPR041373">
    <property type="entry name" value="RT_RNaseH"/>
</dbReference>
<dbReference type="GO" id="GO:0015074">
    <property type="term" value="P:DNA integration"/>
    <property type="evidence" value="ECO:0007669"/>
    <property type="project" value="UniProtKB-KW"/>
</dbReference>
<dbReference type="SUPFAM" id="SSF53098">
    <property type="entry name" value="Ribonuclease H-like"/>
    <property type="match status" value="1"/>
</dbReference>
<keyword evidence="13" id="KW-0229">DNA integration</keyword>
<dbReference type="GO" id="GO:0003723">
    <property type="term" value="F:RNA binding"/>
    <property type="evidence" value="ECO:0007669"/>
    <property type="project" value="UniProtKB-KW"/>
</dbReference>
<evidence type="ECO:0000256" key="1">
    <source>
        <dbReference type="ARBA" id="ARBA00011353"/>
    </source>
</evidence>
<dbReference type="PROSITE" id="PS50878">
    <property type="entry name" value="RT_POL"/>
    <property type="match status" value="1"/>
</dbReference>
<dbReference type="Pfam" id="PF17917">
    <property type="entry name" value="RT_RNaseH"/>
    <property type="match status" value="1"/>
</dbReference>
<evidence type="ECO:0000256" key="5">
    <source>
        <dbReference type="ARBA" id="ARBA00022695"/>
    </source>
</evidence>
<feature type="domain" description="Chromo" evidence="19">
    <location>
        <begin position="1274"/>
        <end position="1345"/>
    </location>
</feature>
<dbReference type="FunFam" id="3.30.70.270:FF:000020">
    <property type="entry name" value="Transposon Tf2-6 polyprotein-like Protein"/>
    <property type="match status" value="1"/>
</dbReference>
<accession>A0A6S6W1S4</accession>
<dbReference type="InterPro" id="IPR001584">
    <property type="entry name" value="Integrase_cat-core"/>
</dbReference>
<dbReference type="InterPro" id="IPR043502">
    <property type="entry name" value="DNA/RNA_pol_sf"/>
</dbReference>
<keyword evidence="12" id="KW-0694">RNA-binding</keyword>
<sequence length="1367" mass="154925">MQRTHYISAASLYGIPGVDVSHQLEFRCGLKQQHGAWQKNSALVDTGASACFVNHEWIKQQKYTTFKVSKPIRLALADGEEVAKLTHAADITIKHGNHISTVLCYVTSLGKYDVILGMNWLDRHKPVLGFGSSRSMTFDHKDCKVNCLKDGIQDTVYEDRPPESASRKLSQESTPAGDLKISMISAEAACMAAAKEPETVVWLEPHHFDKIKQPKDPSHDDCDLSAFRDQVAGLASVTQEDFEHYMAKMERPPMSDEQIRKLVPAYILDKFPTLFSPQLADVLPPRRPGVDHVIDIEPGTAVPKPHIYGLTREETMAVKAYIDEMIGKGFIRPSTSPYASPVLVVKKPSGGLRICVDYRGLNAVTRKNRNAPPAIKETLARMAKVQIMTLVDVIAAFNSVRVKEGSEEKTAFLTRYGLYEYLVMPFGLCNAPGTFQTFINETLRDHLDIICTAYLDDVLIYSDDEAKHEDHVLTVLGKISKAGMYLDAAKCSFSTKRVKYLGLILTTDGLEMDPKKVATVLEWQLPRTVKDVQAFLGFANFYRRFIKGFSTIARPLTELTRAEGKKSFPLSPDSKAVSAFNQLKRSFETAGMLAHFDSDLETWLETDASDFVTAAVLSQMHGNVLRPVAFVSHKMNPAECNYEIYDKELLAIVRAFEEWRFELAGTLDPVKVLSDHQALQTFMTNKRLNRRQARWAEYMSEFNFKITYRPGKQGAKPDALTRRPGDLPENTDDDRRQHQWQTVIKPHQVDPALRVATLTSHQGPDTKHAVFLACCHLQRARLTVLDVAQRMYSDSEMDSVLETCALDALHLAPVANEEPQDRISAAYPQDALLQAIIKAKKDGLRRLPANIVGSDRKLRLELGDCALYNDLLYVRGKLYVPDFSDVRTKVLNQVHRSLCGGGHGGKHETYAKLTRWYFWPRMTYDVAQYVRACLTCRRVKSHREGKHGLLHPLPIPDRYWTSISMDYITHLPACTDNGRTYENILVIVDRLSKKKKFIPVVDLRVDTLVRAFVEFVWREEGYPEHIVSDRGPQFTSHFWTRLCQRLGTKPKLSTAYHPETDGQTENANAFLKQYLRAYVNYEQDNWALLLPMAEFEANTAVNASTGVSAFVATKGYNPRSGIEPAKAMEAQLTVPARRDRVNADKFADRLNTLRAFLRQQLTWAQAKQAEYANEHRRPAPEFKVGDRVMVDFRNLRTTRPNQSLDFKNRGPFVITRVIDNMAYEVALTPGMRVHNVFHPWLLHAVSEDPLPGQPLDDEGHVELADPEVDDDTEYTVEAVLDSRINKQLRDPELNRKGLLQYKVRWADYPEGPDNPSWEPYMNLVGSADLVIEYHRQKPAKPGPHRKFNTLAGRQDLLMLTIHSRTKC</sequence>
<keyword evidence="8" id="KW-0064">Aspartyl protease</keyword>
<dbReference type="GO" id="GO:0006338">
    <property type="term" value="P:chromatin remodeling"/>
    <property type="evidence" value="ECO:0007669"/>
    <property type="project" value="UniProtKB-ARBA"/>
</dbReference>
<dbReference type="GO" id="GO:0006508">
    <property type="term" value="P:proteolysis"/>
    <property type="evidence" value="ECO:0007669"/>
    <property type="project" value="UniProtKB-KW"/>
</dbReference>
<dbReference type="Gene3D" id="3.30.420.10">
    <property type="entry name" value="Ribonuclease H-like superfamily/Ribonuclease H"/>
    <property type="match status" value="1"/>
</dbReference>
<dbReference type="InterPro" id="IPR050951">
    <property type="entry name" value="Retrovirus_Pol_polyprotein"/>
</dbReference>
<dbReference type="EMBL" id="HG992985">
    <property type="protein sequence ID" value="CAE7208616.1"/>
    <property type="molecule type" value="Genomic_DNA"/>
</dbReference>
<gene>
    <name evidence="22" type="ORF">PTTW11_05478</name>
    <name evidence="23" type="ORF">PTTW11_09870</name>
</gene>
<dbReference type="InterPro" id="IPR000477">
    <property type="entry name" value="RT_dom"/>
</dbReference>
<dbReference type="EMBL" id="HG992981">
    <property type="protein sequence ID" value="CAE7173634.1"/>
    <property type="molecule type" value="Genomic_DNA"/>
</dbReference>
<evidence type="ECO:0000256" key="13">
    <source>
        <dbReference type="ARBA" id="ARBA00022908"/>
    </source>
</evidence>
<dbReference type="Gene3D" id="2.40.50.40">
    <property type="match status" value="1"/>
</dbReference>
<dbReference type="SUPFAM" id="SSF56672">
    <property type="entry name" value="DNA/RNA polymerases"/>
    <property type="match status" value="1"/>
</dbReference>
<comment type="subunit">
    <text evidence="1">Component of the NuA4 histone acetyltransferase complex.</text>
</comment>
<dbReference type="Pfam" id="PF00078">
    <property type="entry name" value="RVT_1"/>
    <property type="match status" value="1"/>
</dbReference>
<keyword evidence="15" id="KW-0239">DNA-directed DNA polymerase</keyword>
<keyword evidence="9" id="KW-0255">Endonuclease</keyword>
<dbReference type="CDD" id="cd00024">
    <property type="entry name" value="CD_CSD"/>
    <property type="match status" value="1"/>
</dbReference>
<evidence type="ECO:0000256" key="7">
    <source>
        <dbReference type="ARBA" id="ARBA00022723"/>
    </source>
</evidence>
<dbReference type="GO" id="GO:0006310">
    <property type="term" value="P:DNA recombination"/>
    <property type="evidence" value="ECO:0007669"/>
    <property type="project" value="UniProtKB-KW"/>
</dbReference>
<dbReference type="Proteomes" id="UP000472372">
    <property type="component" value="Chromosome 9"/>
</dbReference>
<dbReference type="Pfam" id="PF00385">
    <property type="entry name" value="Chromo"/>
    <property type="match status" value="1"/>
</dbReference>
<keyword evidence="6" id="KW-0540">Nuclease</keyword>
<feature type="domain" description="Integrase catalytic" evidence="21">
    <location>
        <begin position="950"/>
        <end position="1126"/>
    </location>
</feature>
<reference evidence="23" key="1">
    <citation type="submission" date="2021-02" db="EMBL/GenBank/DDBJ databases">
        <authorList>
            <person name="Syme A R."/>
            <person name="Syme A R."/>
            <person name="Moolhuijzen P."/>
        </authorList>
    </citation>
    <scope>NUCLEOTIDE SEQUENCE</scope>
    <source>
        <strain evidence="23">W1-1</strain>
    </source>
</reference>
<evidence type="ECO:0000313" key="24">
    <source>
        <dbReference type="Proteomes" id="UP000472372"/>
    </source>
</evidence>
<dbReference type="SUPFAM" id="SSF54160">
    <property type="entry name" value="Chromo domain-like"/>
    <property type="match status" value="1"/>
</dbReference>
<dbReference type="InterPro" id="IPR016197">
    <property type="entry name" value="Chromo-like_dom_sf"/>
</dbReference>
<dbReference type="GO" id="GO:0046872">
    <property type="term" value="F:metal ion binding"/>
    <property type="evidence" value="ECO:0007669"/>
    <property type="project" value="UniProtKB-KW"/>
</dbReference>
<evidence type="ECO:0000313" key="22">
    <source>
        <dbReference type="EMBL" id="CAE7173634.1"/>
    </source>
</evidence>
<dbReference type="Gene3D" id="2.40.70.10">
    <property type="entry name" value="Acid Proteases"/>
    <property type="match status" value="1"/>
</dbReference>
<dbReference type="Proteomes" id="UP000472372">
    <property type="component" value="Chromosome 5"/>
</dbReference>
<dbReference type="CDD" id="cd01647">
    <property type="entry name" value="RT_LTR"/>
    <property type="match status" value="1"/>
</dbReference>
<dbReference type="Pfam" id="PF24626">
    <property type="entry name" value="SH3_Tf2-1"/>
    <property type="match status" value="1"/>
</dbReference>
<dbReference type="InterPro" id="IPR041588">
    <property type="entry name" value="Integrase_H2C2"/>
</dbReference>
<dbReference type="Gene3D" id="3.30.70.270">
    <property type="match status" value="2"/>
</dbReference>
<evidence type="ECO:0000256" key="9">
    <source>
        <dbReference type="ARBA" id="ARBA00022759"/>
    </source>
</evidence>
<dbReference type="PROSITE" id="PS50994">
    <property type="entry name" value="INTEGRASE"/>
    <property type="match status" value="1"/>
</dbReference>
<protein>
    <recommendedName>
        <fullName evidence="2">RNA-directed DNA polymerase</fullName>
        <ecNumber evidence="2">2.7.7.49</ecNumber>
    </recommendedName>
</protein>
<dbReference type="SUPFAM" id="SSF50630">
    <property type="entry name" value="Acid proteases"/>
    <property type="match status" value="1"/>
</dbReference>
<dbReference type="InterPro" id="IPR036397">
    <property type="entry name" value="RNaseH_sf"/>
</dbReference>
<dbReference type="InterPro" id="IPR023780">
    <property type="entry name" value="Chromo_domain"/>
</dbReference>
<dbReference type="GO" id="GO:0003964">
    <property type="term" value="F:RNA-directed DNA polymerase activity"/>
    <property type="evidence" value="ECO:0007669"/>
    <property type="project" value="UniProtKB-KW"/>
</dbReference>
<dbReference type="InterPro" id="IPR012337">
    <property type="entry name" value="RNaseH-like_sf"/>
</dbReference>
<evidence type="ECO:0000256" key="15">
    <source>
        <dbReference type="ARBA" id="ARBA00022932"/>
    </source>
</evidence>
<dbReference type="Pfam" id="PF00665">
    <property type="entry name" value="rve"/>
    <property type="match status" value="1"/>
</dbReference>
<evidence type="ECO:0000256" key="3">
    <source>
        <dbReference type="ARBA" id="ARBA00022670"/>
    </source>
</evidence>
<dbReference type="Pfam" id="PF17921">
    <property type="entry name" value="Integrase_H2C2"/>
    <property type="match status" value="1"/>
</dbReference>
<dbReference type="Pfam" id="PF13975">
    <property type="entry name" value="gag-asp_proteas"/>
    <property type="match status" value="1"/>
</dbReference>
<dbReference type="Gene3D" id="3.10.10.10">
    <property type="entry name" value="HIV Type 1 Reverse Transcriptase, subunit A, domain 1"/>
    <property type="match status" value="1"/>
</dbReference>
<evidence type="ECO:0000256" key="11">
    <source>
        <dbReference type="ARBA" id="ARBA00022842"/>
    </source>
</evidence>
<dbReference type="InterPro" id="IPR043128">
    <property type="entry name" value="Rev_trsase/Diguanyl_cyclase"/>
</dbReference>
<dbReference type="InterPro" id="IPR000953">
    <property type="entry name" value="Chromo/chromo_shadow_dom"/>
</dbReference>
<dbReference type="Gene3D" id="1.10.340.70">
    <property type="match status" value="1"/>
</dbReference>
<keyword evidence="11" id="KW-0460">Magnesium</keyword>
<dbReference type="PANTHER" id="PTHR37984">
    <property type="entry name" value="PROTEIN CBG26694"/>
    <property type="match status" value="1"/>
</dbReference>
<name>A0A6S6W1S4_9PLEO</name>
<dbReference type="GO" id="GO:0003677">
    <property type="term" value="F:DNA binding"/>
    <property type="evidence" value="ECO:0007669"/>
    <property type="project" value="UniProtKB-KW"/>
</dbReference>
<evidence type="ECO:0000256" key="14">
    <source>
        <dbReference type="ARBA" id="ARBA00022918"/>
    </source>
</evidence>
<evidence type="ECO:0000256" key="16">
    <source>
        <dbReference type="ARBA" id="ARBA00023125"/>
    </source>
</evidence>
<evidence type="ECO:0000256" key="8">
    <source>
        <dbReference type="ARBA" id="ARBA00022750"/>
    </source>
</evidence>
<evidence type="ECO:0000256" key="2">
    <source>
        <dbReference type="ARBA" id="ARBA00012493"/>
    </source>
</evidence>